<keyword evidence="1" id="KW-0472">Membrane</keyword>
<reference evidence="4" key="2">
    <citation type="submission" date="2012-11" db="EMBL/GenBank/DDBJ databases">
        <authorList>
            <person name="Kuo A."/>
            <person name="Curtis B.A."/>
            <person name="Tanifuji G."/>
            <person name="Burki F."/>
            <person name="Gruber A."/>
            <person name="Irimia M."/>
            <person name="Maruyama S."/>
            <person name="Arias M.C."/>
            <person name="Ball S.G."/>
            <person name="Gile G.H."/>
            <person name="Hirakawa Y."/>
            <person name="Hopkins J.F."/>
            <person name="Rensing S.A."/>
            <person name="Schmutz J."/>
            <person name="Symeonidi A."/>
            <person name="Elias M."/>
            <person name="Eveleigh R.J."/>
            <person name="Herman E.K."/>
            <person name="Klute M.J."/>
            <person name="Nakayama T."/>
            <person name="Obornik M."/>
            <person name="Reyes-Prieto A."/>
            <person name="Armbrust E.V."/>
            <person name="Aves S.J."/>
            <person name="Beiko R.G."/>
            <person name="Coutinho P."/>
            <person name="Dacks J.B."/>
            <person name="Durnford D.G."/>
            <person name="Fast N.M."/>
            <person name="Green B.R."/>
            <person name="Grisdale C."/>
            <person name="Hempe F."/>
            <person name="Henrissat B."/>
            <person name="Hoppner M.P."/>
            <person name="Ishida K.-I."/>
            <person name="Kim E."/>
            <person name="Koreny L."/>
            <person name="Kroth P.G."/>
            <person name="Liu Y."/>
            <person name="Malik S.-B."/>
            <person name="Maier U.G."/>
            <person name="McRose D."/>
            <person name="Mock T."/>
            <person name="Neilson J.A."/>
            <person name="Onodera N.T."/>
            <person name="Poole A.M."/>
            <person name="Pritham E.J."/>
            <person name="Richards T.A."/>
            <person name="Rocap G."/>
            <person name="Roy S.W."/>
            <person name="Sarai C."/>
            <person name="Schaack S."/>
            <person name="Shirato S."/>
            <person name="Slamovits C.H."/>
            <person name="Spencer D.F."/>
            <person name="Suzuki S."/>
            <person name="Worden A.Z."/>
            <person name="Zauner S."/>
            <person name="Barry K."/>
            <person name="Bell C."/>
            <person name="Bharti A.K."/>
            <person name="Crow J.A."/>
            <person name="Grimwood J."/>
            <person name="Kramer R."/>
            <person name="Lindquist E."/>
            <person name="Lucas S."/>
            <person name="Salamov A."/>
            <person name="McFadden G.I."/>
            <person name="Lane C.E."/>
            <person name="Keeling P.J."/>
            <person name="Gray M.W."/>
            <person name="Grigoriev I.V."/>
            <person name="Archibald J.M."/>
        </authorList>
    </citation>
    <scope>NUCLEOTIDE SEQUENCE</scope>
    <source>
        <strain evidence="4">CCMP2712</strain>
    </source>
</reference>
<evidence type="ECO:0000313" key="3">
    <source>
        <dbReference type="EnsemblProtists" id="EKX34819"/>
    </source>
</evidence>
<dbReference type="PaxDb" id="55529-EKX34819"/>
<reference evidence="2 4" key="1">
    <citation type="journal article" date="2012" name="Nature">
        <title>Algal genomes reveal evolutionary mosaicism and the fate of nucleomorphs.</title>
        <authorList>
            <consortium name="DOE Joint Genome Institute"/>
            <person name="Curtis B.A."/>
            <person name="Tanifuji G."/>
            <person name="Burki F."/>
            <person name="Gruber A."/>
            <person name="Irimia M."/>
            <person name="Maruyama S."/>
            <person name="Arias M.C."/>
            <person name="Ball S.G."/>
            <person name="Gile G.H."/>
            <person name="Hirakawa Y."/>
            <person name="Hopkins J.F."/>
            <person name="Kuo A."/>
            <person name="Rensing S.A."/>
            <person name="Schmutz J."/>
            <person name="Symeonidi A."/>
            <person name="Elias M."/>
            <person name="Eveleigh R.J."/>
            <person name="Herman E.K."/>
            <person name="Klute M.J."/>
            <person name="Nakayama T."/>
            <person name="Obornik M."/>
            <person name="Reyes-Prieto A."/>
            <person name="Armbrust E.V."/>
            <person name="Aves S.J."/>
            <person name="Beiko R.G."/>
            <person name="Coutinho P."/>
            <person name="Dacks J.B."/>
            <person name="Durnford D.G."/>
            <person name="Fast N.M."/>
            <person name="Green B.R."/>
            <person name="Grisdale C.J."/>
            <person name="Hempel F."/>
            <person name="Henrissat B."/>
            <person name="Hoppner M.P."/>
            <person name="Ishida K."/>
            <person name="Kim E."/>
            <person name="Koreny L."/>
            <person name="Kroth P.G."/>
            <person name="Liu Y."/>
            <person name="Malik S.B."/>
            <person name="Maier U.G."/>
            <person name="McRose D."/>
            <person name="Mock T."/>
            <person name="Neilson J.A."/>
            <person name="Onodera N.T."/>
            <person name="Poole A.M."/>
            <person name="Pritham E.J."/>
            <person name="Richards T.A."/>
            <person name="Rocap G."/>
            <person name="Roy S.W."/>
            <person name="Sarai C."/>
            <person name="Schaack S."/>
            <person name="Shirato S."/>
            <person name="Slamovits C.H."/>
            <person name="Spencer D.F."/>
            <person name="Suzuki S."/>
            <person name="Worden A.Z."/>
            <person name="Zauner S."/>
            <person name="Barry K."/>
            <person name="Bell C."/>
            <person name="Bharti A.K."/>
            <person name="Crow J.A."/>
            <person name="Grimwood J."/>
            <person name="Kramer R."/>
            <person name="Lindquist E."/>
            <person name="Lucas S."/>
            <person name="Salamov A."/>
            <person name="McFadden G.I."/>
            <person name="Lane C.E."/>
            <person name="Keeling P.J."/>
            <person name="Gray M.W."/>
            <person name="Grigoriev I.V."/>
            <person name="Archibald J.M."/>
        </authorList>
    </citation>
    <scope>NUCLEOTIDE SEQUENCE</scope>
    <source>
        <strain evidence="2 4">CCMP2712</strain>
    </source>
</reference>
<evidence type="ECO:0000256" key="1">
    <source>
        <dbReference type="SAM" id="Phobius"/>
    </source>
</evidence>
<proteinExistence type="predicted"/>
<reference evidence="3" key="3">
    <citation type="submission" date="2015-06" db="UniProtKB">
        <authorList>
            <consortium name="EnsemblProtists"/>
        </authorList>
    </citation>
    <scope>IDENTIFICATION</scope>
</reference>
<gene>
    <name evidence="2" type="ORF">GUITHDRAFT_146929</name>
</gene>
<dbReference type="HOGENOM" id="CLU_001579_0_0_1"/>
<evidence type="ECO:0000313" key="2">
    <source>
        <dbReference type="EMBL" id="EKX34819.1"/>
    </source>
</evidence>
<name>L1IFZ7_GUITC</name>
<sequence length="2078" mass="228596">MLVRMRDTVTPIPLATDGRFAYFYQVQHELCINPHPAPPPNLQGHIRINGTNPLLFNDPRYKLEIWFKEGEEMPETRNMEALSNVLETVTRIESALTFTIVRFVYKTVGAHLDAVSIAFLSILITALSYNTLAILGNRPTTISMLRTLAYIAELVRKFAALVGIQAIIRSVQPADPEAASLFEQIECFTVSLCILILVCVLPASFRESPDGQQFLRLVLFMFASNTEFVVQRVSFGWTLPYLSMAGFFALSRLQHFPGHSAITATVLSAVILSLTNMMVLASWTISVTSTDKFPQITQLVSLLVIFDALSLRYPDFHTMRDYAVWQGAAQIHALIVAREVNRGSVATVAIFVALALQAFRLYLPRTTALSELTVLILINTILGMVQQAVNALHMADTVVVIVLWITVIHILITAVNRAPAAMEGTTQESRSYTNNFMLPQGDVGVNLGGTMTANSTTPTIQDYEAVFGPAARQIKEDTQRHKRHQRWHLPDVLKGSNTFLADRVDGLITDATNSPFTRNILPYVYLENPDQKLKWNVWRFDEGLATRVPYESAARVLTQSKTSQAAYITRNGMAIQMEHNFMMSPAGRENFKRQLMQLVGSIQMSNDLDVHHALLLAPNYEAHLREKYYTTEKTTLQLIRQYVDSYGLMQKHPNALDIMIEDAKNTLKTWGSPPPTFLMCNGALTMQMTFNPEKTQYLTNGTGGPLLLKQGPDLPSYRGLSIIHSRKFSMNTGEPPRDVLRRRSRVAEHYRINGTVRELRDNKWRFYDQSKDGTFDLTFRELLEHSWIDSDIAGNVTKDHRPRPTVVRPNREPYNNPDFKLLSAPLQLTSPNLTAGDIGVHYPEQAAKEAEGYHRLRAEGNPYHAHDLNALRVRDSMDGALAVSAGLGGIAPSHAMAVDNVSTMLAGNSGVLHWAAHQFRQSRASLKAPEGKQDVLAREAVLLKAKRLTLKGDSLHIGYQTIPKDEITEAQAEFRKRPWTALEMSAAVGVVGSVLFNGIRAPNALNPQVPESAAREFVPFIQSCFCRSMMDSPLCNALLSHVNVPLDLQGEFLSFLGLADLGNREELAAAQADRDSPYCSVLMVKYISHAHPDAGVRGALQQGRPGRHLPHRTGPELHLRASAAPAQRRLHILATSTMHVNASGDSISDSPIFNGDSDDETSAQLAYNGLKLDSDAVLGTEFRCYPFPLTSADLSSVDSILQHSRLAEYQSLPSTLAFARMFTSVMHYANDAAAPGCVLAAKSAVGNVRHTLGARITSSPLVIDTPNIGLNFENTNNALTFDDIYNTIVSDNETNATQTVINELQRRSPLNPARGGIGPARVTPAPVPPAAPPAGVVGAPNRNPLLDWYVDIVCVRPNIEHNMLAAIMGRGGTGELGATYWGQTEMTCYDDGQHGIWGMQYKYHAKALVHNERNLIRLWDICFDGYNGGMDDTVVDWRDGADLDQFRKDTSSIDKPYEGKSMFIMSFFVPPNHENLTKIKQPWPNPIVFYDPHSANTDDRLPIDPDNLYNTVKPEMRVFTKDWYRDKYLHYLALLPNFNQLHALRKVAGQQTVQNETNVCALSFHGDVVTCALGGSEISKRLDAGLRLGRRLRAGRFGGVGASADHVAEGEDEAPGPGDGLVLALLGGGAGAVAIPDPGLVVLDLAAAAGAERTTSAGRLLPLGLGLVLHEEGHVDHARAVGRDLGVWVLRELVALDRALHRDLELAQAVLVDRLAVAVDRHAPGDAVGAVGVERGVAVLVILGELGLLRVDEHGDGVVVGVGITGLGGLHGHVADAGEQDSLLRNHPVGLPVALVQEEGLDVIGFAEAQPLVLSKLRAPLPLAEVQDLIKGMEHIDCSTENFLGRLDADLMSYFFRGQICGNFTKDEAVKNIGMALRLASCNRAHRRWVQAFMTTVDFLGAYHSHLLNFIRMDQRRAQHRANQLELLRALRNTHGDAAPRPTKNQPITFQEVTRILRLTMLSNCTFCGGSSGILFHELSCRVCFDCKRTRIVSDADVRSKHGLSSGEICALNCLIPSEKLHLTCIQSSTAGHCRDYSVNVHYYLTSEAESHLDHARSLAADMGWGRGCCACGGGSHV</sequence>
<organism evidence="2">
    <name type="scientific">Guillardia theta (strain CCMP2712)</name>
    <name type="common">Cryptophyte</name>
    <dbReference type="NCBI Taxonomy" id="905079"/>
    <lineage>
        <taxon>Eukaryota</taxon>
        <taxon>Cryptophyceae</taxon>
        <taxon>Pyrenomonadales</taxon>
        <taxon>Geminigeraceae</taxon>
        <taxon>Guillardia</taxon>
    </lineage>
</organism>
<dbReference type="KEGG" id="gtt:GUITHDRAFT_146929"/>
<dbReference type="EMBL" id="JH993102">
    <property type="protein sequence ID" value="EKX34819.1"/>
    <property type="molecule type" value="Genomic_DNA"/>
</dbReference>
<dbReference type="RefSeq" id="XP_005821799.1">
    <property type="nucleotide sequence ID" value="XM_005821742.1"/>
</dbReference>
<feature type="transmembrane region" description="Helical" evidence="1">
    <location>
        <begin position="344"/>
        <end position="362"/>
    </location>
</feature>
<accession>L1IFZ7</accession>
<keyword evidence="1" id="KW-1133">Transmembrane helix</keyword>
<protein>
    <submittedName>
        <fullName evidence="2 3">Uncharacterized protein</fullName>
    </submittedName>
</protein>
<feature type="transmembrane region" description="Helical" evidence="1">
    <location>
        <begin position="397"/>
        <end position="415"/>
    </location>
</feature>
<evidence type="ECO:0000313" key="4">
    <source>
        <dbReference type="Proteomes" id="UP000011087"/>
    </source>
</evidence>
<feature type="transmembrane region" description="Helical" evidence="1">
    <location>
        <begin position="259"/>
        <end position="281"/>
    </location>
</feature>
<feature type="transmembrane region" description="Helical" evidence="1">
    <location>
        <begin position="114"/>
        <end position="135"/>
    </location>
</feature>
<keyword evidence="4" id="KW-1185">Reference proteome</keyword>
<feature type="transmembrane region" description="Helical" evidence="1">
    <location>
        <begin position="217"/>
        <end position="239"/>
    </location>
</feature>
<dbReference type="Proteomes" id="UP000011087">
    <property type="component" value="Unassembled WGS sequence"/>
</dbReference>
<dbReference type="GeneID" id="17291562"/>
<dbReference type="EnsemblProtists" id="EKX34819">
    <property type="protein sequence ID" value="EKX34819"/>
    <property type="gene ID" value="GUITHDRAFT_146929"/>
</dbReference>
<keyword evidence="1" id="KW-0812">Transmembrane</keyword>
<feature type="transmembrane region" description="Helical" evidence="1">
    <location>
        <begin position="368"/>
        <end position="385"/>
    </location>
</feature>